<dbReference type="GO" id="GO:0050385">
    <property type="term" value="F:ureidoglycolate lyase activity"/>
    <property type="evidence" value="ECO:0007669"/>
    <property type="project" value="UniProtKB-EC"/>
</dbReference>
<dbReference type="PANTHER" id="PTHR21221">
    <property type="entry name" value="UREIDOGLYCOLATE HYDROLASE"/>
    <property type="match status" value="1"/>
</dbReference>
<evidence type="ECO:0000256" key="3">
    <source>
        <dbReference type="ARBA" id="ARBA00023239"/>
    </source>
</evidence>
<dbReference type="InterPro" id="IPR024060">
    <property type="entry name" value="Ureidoglycolate_lyase_dom_sf"/>
</dbReference>
<dbReference type="OMA" id="DCQEVAF"/>
<dbReference type="InterPro" id="IPR011051">
    <property type="entry name" value="RmlC_Cupin_sf"/>
</dbReference>
<proteinExistence type="predicted"/>
<comment type="subunit">
    <text evidence="1">Homodimer.</text>
</comment>
<evidence type="ECO:0000256" key="2">
    <source>
        <dbReference type="ARBA" id="ARBA00022631"/>
    </source>
</evidence>
<dbReference type="Pfam" id="PF04115">
    <property type="entry name" value="Ureidogly_lyase"/>
    <property type="match status" value="1"/>
</dbReference>
<name>A0A3E2HCA0_SCYLI</name>
<dbReference type="GO" id="GO:0000256">
    <property type="term" value="P:allantoin catabolic process"/>
    <property type="evidence" value="ECO:0007669"/>
    <property type="project" value="InterPro"/>
</dbReference>
<dbReference type="EMBL" id="NCSJ02000086">
    <property type="protein sequence ID" value="RFU31015.1"/>
    <property type="molecule type" value="Genomic_DNA"/>
</dbReference>
<feature type="non-terminal residue" evidence="5">
    <location>
        <position position="254"/>
    </location>
</feature>
<comment type="catalytic activity">
    <reaction evidence="4">
        <text>(S)-ureidoglycolate = urea + glyoxylate</text>
        <dbReference type="Rhea" id="RHEA:11304"/>
        <dbReference type="ChEBI" id="CHEBI:16199"/>
        <dbReference type="ChEBI" id="CHEBI:36655"/>
        <dbReference type="ChEBI" id="CHEBI:57296"/>
        <dbReference type="EC" id="4.3.2.3"/>
    </reaction>
</comment>
<keyword evidence="3" id="KW-0456">Lyase</keyword>
<evidence type="ECO:0000256" key="4">
    <source>
        <dbReference type="ARBA" id="ARBA00047684"/>
    </source>
</evidence>
<dbReference type="STRING" id="5539.A0A3E2HCA0"/>
<evidence type="ECO:0008006" key="7">
    <source>
        <dbReference type="Google" id="ProtNLM"/>
    </source>
</evidence>
<dbReference type="InterPro" id="IPR047233">
    <property type="entry name" value="UAH_cupin"/>
</dbReference>
<accession>A0A3E2HCA0</accession>
<dbReference type="SUPFAM" id="SSF51182">
    <property type="entry name" value="RmlC-like cupins"/>
    <property type="match status" value="1"/>
</dbReference>
<dbReference type="GO" id="GO:0004848">
    <property type="term" value="F:ureidoglycolate hydrolase activity"/>
    <property type="evidence" value="ECO:0007669"/>
    <property type="project" value="InterPro"/>
</dbReference>
<keyword evidence="6" id="KW-1185">Reference proteome</keyword>
<feature type="non-terminal residue" evidence="5">
    <location>
        <position position="1"/>
    </location>
</feature>
<reference evidence="5 6" key="1">
    <citation type="submission" date="2018-05" db="EMBL/GenBank/DDBJ databases">
        <title>Draft genome sequence of Scytalidium lignicola DSM 105466, a ubiquitous saprotrophic fungus.</title>
        <authorList>
            <person name="Buettner E."/>
            <person name="Gebauer A.M."/>
            <person name="Hofrichter M."/>
            <person name="Liers C."/>
            <person name="Kellner H."/>
        </authorList>
    </citation>
    <scope>NUCLEOTIDE SEQUENCE [LARGE SCALE GENOMIC DNA]</scope>
    <source>
        <strain evidence="5 6">DSM 105466</strain>
    </source>
</reference>
<evidence type="ECO:0000256" key="1">
    <source>
        <dbReference type="ARBA" id="ARBA00011738"/>
    </source>
</evidence>
<protein>
    <recommendedName>
        <fullName evidence="7">Ureidoglycolate hydrolase</fullName>
    </recommendedName>
</protein>
<dbReference type="InterPro" id="IPR007247">
    <property type="entry name" value="Ureidogly_lyase"/>
</dbReference>
<dbReference type="OrthoDB" id="10266039at2759"/>
<sequence length="254" mass="27427">MALSIGIPDGGVVLEAKPLTQEEFYQFGSVIENPKPDLRPSPNLQQLPPNAVLANQGSAIKYADVTKMIDLYGHAPSKSPSKPIITMFVSDPRALLPTANDGILGLFPVEILERHPFTTQTFIPLGLSPLENGNACYLIIVAPSLPPSQLDEQLPAPDSATGNPTLPGRGLPDLKKIRAFICKGSQGVTYAAGTWHAPMVAIGNKHIDFIVVQYANNVNIEDCQEVELREEQDGLGIKVAIPKELDRLVHVSKL</sequence>
<dbReference type="PANTHER" id="PTHR21221:SF1">
    <property type="entry name" value="UREIDOGLYCOLATE LYASE"/>
    <property type="match status" value="1"/>
</dbReference>
<keyword evidence="2" id="KW-0659">Purine metabolism</keyword>
<gene>
    <name evidence="5" type="ORF">B7463_g5345</name>
</gene>
<dbReference type="CDD" id="cd20298">
    <property type="entry name" value="cupin_UAH"/>
    <property type="match status" value="1"/>
</dbReference>
<dbReference type="Proteomes" id="UP000258309">
    <property type="component" value="Unassembled WGS sequence"/>
</dbReference>
<dbReference type="Gene3D" id="2.60.120.480">
    <property type="entry name" value="Ureidoglycolate hydrolase"/>
    <property type="match status" value="1"/>
</dbReference>
<dbReference type="AlphaFoldDB" id="A0A3E2HCA0"/>
<comment type="caution">
    <text evidence="5">The sequence shown here is derived from an EMBL/GenBank/DDBJ whole genome shotgun (WGS) entry which is preliminary data.</text>
</comment>
<evidence type="ECO:0000313" key="5">
    <source>
        <dbReference type="EMBL" id="RFU31015.1"/>
    </source>
</evidence>
<evidence type="ECO:0000313" key="6">
    <source>
        <dbReference type="Proteomes" id="UP000258309"/>
    </source>
</evidence>
<organism evidence="5 6">
    <name type="scientific">Scytalidium lignicola</name>
    <name type="common">Hyphomycete</name>
    <dbReference type="NCBI Taxonomy" id="5539"/>
    <lineage>
        <taxon>Eukaryota</taxon>
        <taxon>Fungi</taxon>
        <taxon>Dikarya</taxon>
        <taxon>Ascomycota</taxon>
        <taxon>Pezizomycotina</taxon>
        <taxon>Leotiomycetes</taxon>
        <taxon>Leotiomycetes incertae sedis</taxon>
        <taxon>Scytalidium</taxon>
    </lineage>
</organism>
<dbReference type="GO" id="GO:0006144">
    <property type="term" value="P:purine nucleobase metabolic process"/>
    <property type="evidence" value="ECO:0007669"/>
    <property type="project" value="UniProtKB-KW"/>
</dbReference>